<sequence length="53" mass="6108">MIPYNFNPISANVEKIDNPFFRNVSKTPAKNKTTEPLMRKLINISTSFFVYAV</sequence>
<dbReference type="AlphaFoldDB" id="W8YDV8"/>
<dbReference type="Proteomes" id="UP000030682">
    <property type="component" value="Unassembled WGS sequence"/>
</dbReference>
<dbReference type="HOGENOM" id="CLU_3058842_0_0_9"/>
<dbReference type="EMBL" id="HG810025">
    <property type="protein sequence ID" value="CDN39734.1"/>
    <property type="molecule type" value="Genomic_DNA"/>
</dbReference>
<accession>W8YDV8</accession>
<reference evidence="1" key="2">
    <citation type="submission" date="2014-01" db="EMBL/GenBank/DDBJ databases">
        <authorList>
            <person name="Aslett M."/>
        </authorList>
    </citation>
    <scope>NUCLEOTIDE SEQUENCE [LARGE SCALE GENOMIC DNA]</scope>
    <source>
        <strain evidence="1">DB27</strain>
    </source>
</reference>
<evidence type="ECO:0000313" key="1">
    <source>
        <dbReference type="EMBL" id="CDN39734.1"/>
    </source>
</evidence>
<name>W8YDV8_BACTU</name>
<proteinExistence type="predicted"/>
<gene>
    <name evidence="1" type="ORF">BTDB27_p000397</name>
</gene>
<organism evidence="1">
    <name type="scientific">Bacillus thuringiensis DB27</name>
    <dbReference type="NCBI Taxonomy" id="1431339"/>
    <lineage>
        <taxon>Bacteria</taxon>
        <taxon>Bacillati</taxon>
        <taxon>Bacillota</taxon>
        <taxon>Bacilli</taxon>
        <taxon>Bacillales</taxon>
        <taxon>Bacillaceae</taxon>
        <taxon>Bacillus</taxon>
        <taxon>Bacillus cereus group</taxon>
    </lineage>
</organism>
<protein>
    <submittedName>
        <fullName evidence="1">Uncharacterized protein</fullName>
    </submittedName>
</protein>
<reference evidence="1" key="1">
    <citation type="submission" date="2014-01" db="EMBL/GenBank/DDBJ databases">
        <title>Draft genome sequence of highly nematicidal Bacillus thuringiensis DB27.</title>
        <authorList>
            <person name="Iatsenko I."/>
            <person name="Pickard D."/>
            <person name="Corton C."/>
            <person name="Dougan G."/>
            <person name="Sommer R.J."/>
        </authorList>
    </citation>
    <scope>NUCLEOTIDE SEQUENCE [LARGE SCALE GENOMIC DNA]</scope>
    <source>
        <strain evidence="1">DB27</strain>
    </source>
</reference>